<proteinExistence type="predicted"/>
<dbReference type="InterPro" id="IPR011006">
    <property type="entry name" value="CheY-like_superfamily"/>
</dbReference>
<dbReference type="EMBL" id="SMTL01000001">
    <property type="protein sequence ID" value="TDK38919.1"/>
    <property type="molecule type" value="Genomic_DNA"/>
</dbReference>
<dbReference type="RefSeq" id="WP_133314367.1">
    <property type="nucleotide sequence ID" value="NZ_SMTL01000001.1"/>
</dbReference>
<dbReference type="OrthoDB" id="8030657at2"/>
<accession>A0A4R5UMC6</accession>
<evidence type="ECO:0000313" key="1">
    <source>
        <dbReference type="EMBL" id="TDK38919.1"/>
    </source>
</evidence>
<comment type="caution">
    <text evidence="1">The sequence shown here is derived from an EMBL/GenBank/DDBJ whole genome shotgun (WGS) entry which is preliminary data.</text>
</comment>
<protein>
    <submittedName>
        <fullName evidence="1">Transcriptional regulator</fullName>
    </submittedName>
</protein>
<organism evidence="1 2">
    <name type="scientific">Rhizobium deserti</name>
    <dbReference type="NCBI Taxonomy" id="2547961"/>
    <lineage>
        <taxon>Bacteria</taxon>
        <taxon>Pseudomonadati</taxon>
        <taxon>Pseudomonadota</taxon>
        <taxon>Alphaproteobacteria</taxon>
        <taxon>Hyphomicrobiales</taxon>
        <taxon>Rhizobiaceae</taxon>
        <taxon>Rhizobium/Agrobacterium group</taxon>
        <taxon>Rhizobium</taxon>
    </lineage>
</organism>
<reference evidence="1 2" key="1">
    <citation type="submission" date="2019-03" db="EMBL/GenBank/DDBJ databases">
        <title>Rhizobium sp. nov., an bacterium isolated from biocrust in Mu Us Desert.</title>
        <authorList>
            <person name="Lixiong L."/>
        </authorList>
    </citation>
    <scope>NUCLEOTIDE SEQUENCE [LARGE SCALE GENOMIC DNA]</scope>
    <source>
        <strain evidence="1 2">SPY-1</strain>
    </source>
</reference>
<name>A0A4R5UMC6_9HYPH</name>
<dbReference type="AlphaFoldDB" id="A0A4R5UMC6"/>
<keyword evidence="2" id="KW-1185">Reference proteome</keyword>
<sequence>MLSLSKIVVIAADAGLRHSLTFALEVEGYQVEAHETWVECRPSTGCCLCKIVDDQVIHNDSEAMRSFNDDNNVMILLVDGLSPVPPAGRAKLLVKPFDGSDLVQMVRSLTCAA</sequence>
<gene>
    <name evidence="1" type="ORF">E2F50_01890</name>
</gene>
<dbReference type="SUPFAM" id="SSF52172">
    <property type="entry name" value="CheY-like"/>
    <property type="match status" value="1"/>
</dbReference>
<evidence type="ECO:0000313" key="2">
    <source>
        <dbReference type="Proteomes" id="UP000295238"/>
    </source>
</evidence>
<dbReference type="Proteomes" id="UP000295238">
    <property type="component" value="Unassembled WGS sequence"/>
</dbReference>